<dbReference type="EMBL" id="BMIJ01000004">
    <property type="protein sequence ID" value="GGB96126.1"/>
    <property type="molecule type" value="Genomic_DNA"/>
</dbReference>
<evidence type="ECO:0000256" key="1">
    <source>
        <dbReference type="ARBA" id="ARBA00004651"/>
    </source>
</evidence>
<evidence type="ECO:0000256" key="4">
    <source>
        <dbReference type="ARBA" id="ARBA00022475"/>
    </source>
</evidence>
<accession>A0ABQ1KFU1</accession>
<feature type="transmembrane region" description="Helical" evidence="8">
    <location>
        <begin position="71"/>
        <end position="90"/>
    </location>
</feature>
<keyword evidence="5 8" id="KW-0812">Transmembrane</keyword>
<feature type="transmembrane region" description="Helical" evidence="8">
    <location>
        <begin position="110"/>
        <end position="130"/>
    </location>
</feature>
<sequence>MGLLILPLLMIALPGPEALGVLIPMYIVTDLMAVALYRHNINWKVVVELLPASLVGLLLGTWLLSGIDTRIFTPLLGGLILFILGLGLWLDHRPAELMRHPLATSLTGLAGGFISLIANAAGPLFSLYLLQQRLPKAAYISTRAWTFMLINAAKLPLVGSIGLITSDSLRLSLYGLPAMALGAAIGYWLLRRLQLAQFKWLIRFMAGIAAIKLFAFS</sequence>
<evidence type="ECO:0000313" key="9">
    <source>
        <dbReference type="EMBL" id="GGB96126.1"/>
    </source>
</evidence>
<dbReference type="InterPro" id="IPR002781">
    <property type="entry name" value="TM_pro_TauE-like"/>
</dbReference>
<feature type="transmembrane region" description="Helical" evidence="8">
    <location>
        <begin position="171"/>
        <end position="190"/>
    </location>
</feature>
<comment type="subcellular location">
    <subcellularLocation>
        <location evidence="1 8">Cell membrane</location>
        <topology evidence="1 8">Multi-pass membrane protein</topology>
    </subcellularLocation>
</comment>
<keyword evidence="3" id="KW-0813">Transport</keyword>
<keyword evidence="4 8" id="KW-1003">Cell membrane</keyword>
<dbReference type="Proteomes" id="UP000629025">
    <property type="component" value="Unassembled WGS sequence"/>
</dbReference>
<evidence type="ECO:0000256" key="7">
    <source>
        <dbReference type="ARBA" id="ARBA00023136"/>
    </source>
</evidence>
<evidence type="ECO:0000313" key="10">
    <source>
        <dbReference type="Proteomes" id="UP000629025"/>
    </source>
</evidence>
<evidence type="ECO:0000256" key="3">
    <source>
        <dbReference type="ARBA" id="ARBA00022448"/>
    </source>
</evidence>
<keyword evidence="7 8" id="KW-0472">Membrane</keyword>
<proteinExistence type="inferred from homology"/>
<gene>
    <name evidence="9" type="ORF">GCM10011352_22790</name>
</gene>
<reference evidence="10" key="1">
    <citation type="journal article" date="2019" name="Int. J. Syst. Evol. Microbiol.">
        <title>The Global Catalogue of Microorganisms (GCM) 10K type strain sequencing project: providing services to taxonomists for standard genome sequencing and annotation.</title>
        <authorList>
            <consortium name="The Broad Institute Genomics Platform"/>
            <consortium name="The Broad Institute Genome Sequencing Center for Infectious Disease"/>
            <person name="Wu L."/>
            <person name="Ma J."/>
        </authorList>
    </citation>
    <scope>NUCLEOTIDE SEQUENCE [LARGE SCALE GENOMIC DNA]</scope>
    <source>
        <strain evidence="10">CGMCC 1.15341</strain>
    </source>
</reference>
<evidence type="ECO:0000256" key="6">
    <source>
        <dbReference type="ARBA" id="ARBA00022989"/>
    </source>
</evidence>
<keyword evidence="10" id="KW-1185">Reference proteome</keyword>
<keyword evidence="6 8" id="KW-1133">Transmembrane helix</keyword>
<dbReference type="Pfam" id="PF01925">
    <property type="entry name" value="TauE"/>
    <property type="match status" value="1"/>
</dbReference>
<organism evidence="9 10">
    <name type="scientific">Marinobacterium zhoushanense</name>
    <dbReference type="NCBI Taxonomy" id="1679163"/>
    <lineage>
        <taxon>Bacteria</taxon>
        <taxon>Pseudomonadati</taxon>
        <taxon>Pseudomonadota</taxon>
        <taxon>Gammaproteobacteria</taxon>
        <taxon>Oceanospirillales</taxon>
        <taxon>Oceanospirillaceae</taxon>
        <taxon>Marinobacterium</taxon>
    </lineage>
</organism>
<protein>
    <recommendedName>
        <fullName evidence="8">Probable membrane transporter protein</fullName>
    </recommendedName>
</protein>
<dbReference type="PANTHER" id="PTHR30269:SF37">
    <property type="entry name" value="MEMBRANE TRANSPORTER PROTEIN"/>
    <property type="match status" value="1"/>
</dbReference>
<dbReference type="InterPro" id="IPR052017">
    <property type="entry name" value="TSUP"/>
</dbReference>
<comment type="similarity">
    <text evidence="2 8">Belongs to the 4-toluene sulfonate uptake permease (TSUP) (TC 2.A.102) family.</text>
</comment>
<name>A0ABQ1KFU1_9GAMM</name>
<dbReference type="PANTHER" id="PTHR30269">
    <property type="entry name" value="TRANSMEMBRANE PROTEIN YFCA"/>
    <property type="match status" value="1"/>
</dbReference>
<evidence type="ECO:0000256" key="5">
    <source>
        <dbReference type="ARBA" id="ARBA00022692"/>
    </source>
</evidence>
<feature type="transmembrane region" description="Helical" evidence="8">
    <location>
        <begin position="200"/>
        <end position="216"/>
    </location>
</feature>
<comment type="caution">
    <text evidence="9">The sequence shown here is derived from an EMBL/GenBank/DDBJ whole genome shotgun (WGS) entry which is preliminary data.</text>
</comment>
<evidence type="ECO:0000256" key="2">
    <source>
        <dbReference type="ARBA" id="ARBA00009142"/>
    </source>
</evidence>
<evidence type="ECO:0000256" key="8">
    <source>
        <dbReference type="RuleBase" id="RU363041"/>
    </source>
</evidence>
<feature type="transmembrane region" description="Helical" evidence="8">
    <location>
        <begin position="44"/>
        <end position="64"/>
    </location>
</feature>
<feature type="transmembrane region" description="Helical" evidence="8">
    <location>
        <begin position="142"/>
        <end position="165"/>
    </location>
</feature>